<dbReference type="InterPro" id="IPR000090">
    <property type="entry name" value="Flg_Motor_Flig"/>
</dbReference>
<dbReference type="GO" id="GO:0071973">
    <property type="term" value="P:bacterial-type flagellum-dependent cell motility"/>
    <property type="evidence" value="ECO:0007669"/>
    <property type="project" value="InterPro"/>
</dbReference>
<accession>A0A1L9NXU1</accession>
<reference evidence="4 5" key="1">
    <citation type="submission" date="2016-10" db="EMBL/GenBank/DDBJ databases">
        <title>Genome sequence of Planktotalea frisia SH6-1.</title>
        <authorList>
            <person name="Poehlein A."/>
            <person name="Bakenhus I."/>
            <person name="Voget S."/>
            <person name="Brinkhoff T."/>
            <person name="Simon M."/>
        </authorList>
    </citation>
    <scope>NUCLEOTIDE SEQUENCE [LARGE SCALE GENOMIC DNA]</scope>
    <source>
        <strain evidence="4 5">SH6-1</strain>
    </source>
</reference>
<dbReference type="AlphaFoldDB" id="A0A1L9NXU1"/>
<name>A0A1L9NXU1_9RHOB</name>
<keyword evidence="4" id="KW-0969">Cilium</keyword>
<dbReference type="InterPro" id="IPR011002">
    <property type="entry name" value="FliG_a-hlx"/>
</dbReference>
<feature type="domain" description="Flagellar motor switch protein FliG middle" evidence="3">
    <location>
        <begin position="18"/>
        <end position="86"/>
    </location>
</feature>
<evidence type="ECO:0000256" key="1">
    <source>
        <dbReference type="ARBA" id="ARBA00025598"/>
    </source>
</evidence>
<dbReference type="PANTHER" id="PTHR30534">
    <property type="entry name" value="FLAGELLAR MOTOR SWITCH PROTEIN FLIG"/>
    <property type="match status" value="1"/>
</dbReference>
<proteinExistence type="predicted"/>
<dbReference type="GO" id="GO:0006935">
    <property type="term" value="P:chemotaxis"/>
    <property type="evidence" value="ECO:0007669"/>
    <property type="project" value="InterPro"/>
</dbReference>
<dbReference type="EMBL" id="MLCB01000121">
    <property type="protein sequence ID" value="OJI94051.1"/>
    <property type="molecule type" value="Genomic_DNA"/>
</dbReference>
<dbReference type="PRINTS" id="PR00954">
    <property type="entry name" value="FLGMOTORFLIG"/>
</dbReference>
<dbReference type="Gene3D" id="1.10.220.30">
    <property type="match status" value="2"/>
</dbReference>
<dbReference type="STRING" id="696762.PFRI_16710"/>
<comment type="caution">
    <text evidence="4">The sequence shown here is derived from an EMBL/GenBank/DDBJ whole genome shotgun (WGS) entry which is preliminary data.</text>
</comment>
<dbReference type="GO" id="GO:0003774">
    <property type="term" value="F:cytoskeletal motor activity"/>
    <property type="evidence" value="ECO:0007669"/>
    <property type="project" value="InterPro"/>
</dbReference>
<protein>
    <submittedName>
        <fullName evidence="4">Flagellar motor switch protein FliG</fullName>
    </submittedName>
</protein>
<dbReference type="Proteomes" id="UP000184514">
    <property type="component" value="Unassembled WGS sequence"/>
</dbReference>
<dbReference type="Pfam" id="PF01706">
    <property type="entry name" value="FliG_C"/>
    <property type="match status" value="1"/>
</dbReference>
<evidence type="ECO:0000313" key="4">
    <source>
        <dbReference type="EMBL" id="OJI94051.1"/>
    </source>
</evidence>
<organism evidence="4 5">
    <name type="scientific">Planktotalea frisia</name>
    <dbReference type="NCBI Taxonomy" id="696762"/>
    <lineage>
        <taxon>Bacteria</taxon>
        <taxon>Pseudomonadati</taxon>
        <taxon>Pseudomonadota</taxon>
        <taxon>Alphaproteobacteria</taxon>
        <taxon>Rhodobacterales</taxon>
        <taxon>Paracoccaceae</taxon>
        <taxon>Planktotalea</taxon>
    </lineage>
</organism>
<dbReference type="GO" id="GO:0009288">
    <property type="term" value="C:bacterial-type flagellum"/>
    <property type="evidence" value="ECO:0007669"/>
    <property type="project" value="InterPro"/>
</dbReference>
<dbReference type="InterPro" id="IPR032779">
    <property type="entry name" value="FliG_M"/>
</dbReference>
<comment type="function">
    <text evidence="1">FliG is one of three proteins (FliG, FliN, FliM) that forms the rotor-mounted switch complex (C ring), located at the base of the basal body. This complex interacts with the CheY and CheZ chemotaxis proteins, in addition to contacting components of the motor that determine the direction of flagellar rotation.</text>
</comment>
<evidence type="ECO:0000259" key="3">
    <source>
        <dbReference type="Pfam" id="PF14841"/>
    </source>
</evidence>
<sequence>MKKFGFWGSSGIFGLDAEKLLMLIEDESIEVAAVLLSKIDVKKAATMLGQMPGERARRITYAVSLTNSVTPDAVDRIGRSLITQLDDEPILAFTNKPEERLGAILNSSRSVTRDELLDGLDEADQTFAAEVRKAIFTFKHVAERVDERDVPAILKSVDNDTLVTALASATDEATKISAEFIFANISSRMAEQLREAVQERGQVGEEDGEIAMAEVVTGVRDLAQTGEILLKEGVPA</sequence>
<dbReference type="Pfam" id="PF14841">
    <property type="entry name" value="FliG_M"/>
    <property type="match status" value="1"/>
</dbReference>
<dbReference type="PANTHER" id="PTHR30534:SF0">
    <property type="entry name" value="FLAGELLAR MOTOR SWITCH PROTEIN FLIG"/>
    <property type="match status" value="1"/>
</dbReference>
<gene>
    <name evidence="4" type="primary">fliG</name>
    <name evidence="4" type="ORF">PFRI_16710</name>
</gene>
<keyword evidence="4" id="KW-0282">Flagellum</keyword>
<feature type="domain" description="Flagellar motor switch protein FliG C-terminal" evidence="2">
    <location>
        <begin position="119"/>
        <end position="230"/>
    </location>
</feature>
<keyword evidence="5" id="KW-1185">Reference proteome</keyword>
<dbReference type="SUPFAM" id="SSF48029">
    <property type="entry name" value="FliG"/>
    <property type="match status" value="1"/>
</dbReference>
<dbReference type="InterPro" id="IPR023087">
    <property type="entry name" value="Flg_Motor_Flig_C"/>
</dbReference>
<keyword evidence="4" id="KW-0966">Cell projection</keyword>
<evidence type="ECO:0000313" key="5">
    <source>
        <dbReference type="Proteomes" id="UP000184514"/>
    </source>
</evidence>
<evidence type="ECO:0000259" key="2">
    <source>
        <dbReference type="Pfam" id="PF01706"/>
    </source>
</evidence>